<keyword evidence="1" id="KW-1133">Transmembrane helix</keyword>
<dbReference type="EMBL" id="JAUSRE010000006">
    <property type="protein sequence ID" value="MDP9887961.1"/>
    <property type="molecule type" value="Genomic_DNA"/>
</dbReference>
<proteinExistence type="predicted"/>
<gene>
    <name evidence="2" type="ORF">J2X98_001540</name>
</gene>
<feature type="transmembrane region" description="Helical" evidence="1">
    <location>
        <begin position="38"/>
        <end position="56"/>
    </location>
</feature>
<protein>
    <submittedName>
        <fullName evidence="2">Uncharacterized protein</fullName>
    </submittedName>
</protein>
<keyword evidence="1" id="KW-0812">Transmembrane</keyword>
<accession>A0ABT9RRV3</accession>
<dbReference type="RefSeq" id="WP_307306246.1">
    <property type="nucleotide sequence ID" value="NZ_JAUSRE010000006.1"/>
</dbReference>
<organism evidence="2 3">
    <name type="scientific">Pseudarthrobacter enclensis</name>
    <dbReference type="NCBI Taxonomy" id="993070"/>
    <lineage>
        <taxon>Bacteria</taxon>
        <taxon>Bacillati</taxon>
        <taxon>Actinomycetota</taxon>
        <taxon>Actinomycetes</taxon>
        <taxon>Micrococcales</taxon>
        <taxon>Micrococcaceae</taxon>
        <taxon>Pseudarthrobacter</taxon>
    </lineage>
</organism>
<dbReference type="Proteomes" id="UP001226577">
    <property type="component" value="Unassembled WGS sequence"/>
</dbReference>
<evidence type="ECO:0000313" key="3">
    <source>
        <dbReference type="Proteomes" id="UP001226577"/>
    </source>
</evidence>
<comment type="caution">
    <text evidence="2">The sequence shown here is derived from an EMBL/GenBank/DDBJ whole genome shotgun (WGS) entry which is preliminary data.</text>
</comment>
<name>A0ABT9RRV3_9MICC</name>
<sequence length="181" mass="19042">MRKWGGMHPALRAVLVGVLACAVILAAGFFAGASPDDAISNAVFYALLIGGGLFFMTSQFPAAGPTLNGSGKPVIFLRFRDSPPGSLGSIWQMGIASAGPARIDFQPTTERSLIPSGRSRAFTGLGATGVPARKANRHDHQQDVPLDFWIIIMDSDSGVIEIAARRDTLQQIQHAVGSASP</sequence>
<keyword evidence="3" id="KW-1185">Reference proteome</keyword>
<feature type="transmembrane region" description="Helical" evidence="1">
    <location>
        <begin position="12"/>
        <end position="32"/>
    </location>
</feature>
<evidence type="ECO:0000313" key="2">
    <source>
        <dbReference type="EMBL" id="MDP9887961.1"/>
    </source>
</evidence>
<keyword evidence="1" id="KW-0472">Membrane</keyword>
<reference evidence="2 3" key="1">
    <citation type="submission" date="2023-07" db="EMBL/GenBank/DDBJ databases">
        <title>Sorghum-associated microbial communities from plants grown in Nebraska, USA.</title>
        <authorList>
            <person name="Schachtman D."/>
        </authorList>
    </citation>
    <scope>NUCLEOTIDE SEQUENCE [LARGE SCALE GENOMIC DNA]</scope>
    <source>
        <strain evidence="2 3">CC222</strain>
    </source>
</reference>
<evidence type="ECO:0000256" key="1">
    <source>
        <dbReference type="SAM" id="Phobius"/>
    </source>
</evidence>